<organism evidence="5 6">
    <name type="scientific">Gonapodya prolifera (strain JEL478)</name>
    <name type="common">Monoblepharis prolifera</name>
    <dbReference type="NCBI Taxonomy" id="1344416"/>
    <lineage>
        <taxon>Eukaryota</taxon>
        <taxon>Fungi</taxon>
        <taxon>Fungi incertae sedis</taxon>
        <taxon>Chytridiomycota</taxon>
        <taxon>Chytridiomycota incertae sedis</taxon>
        <taxon>Monoblepharidomycetes</taxon>
        <taxon>Monoblepharidales</taxon>
        <taxon>Gonapodyaceae</taxon>
        <taxon>Gonapodya</taxon>
    </lineage>
</organism>
<dbReference type="SMART" id="SM00657">
    <property type="entry name" value="RPOL4c"/>
    <property type="match status" value="1"/>
</dbReference>
<dbReference type="InterPro" id="IPR010997">
    <property type="entry name" value="HRDC-like_sf"/>
</dbReference>
<evidence type="ECO:0000256" key="2">
    <source>
        <dbReference type="ARBA" id="ARBA00023242"/>
    </source>
</evidence>
<dbReference type="GO" id="GO:0005634">
    <property type="term" value="C:nucleus"/>
    <property type="evidence" value="ECO:0007669"/>
    <property type="project" value="UniProtKB-SubCell"/>
</dbReference>
<dbReference type="AlphaFoldDB" id="A0A139AAV1"/>
<dbReference type="PANTHER" id="PTHR21297">
    <property type="entry name" value="DNA-DIRECTED RNA POLYMERASE II"/>
    <property type="match status" value="1"/>
</dbReference>
<sequence length="167" mass="18970">MNNPYLAAEAPIRRYKPSQVNTDELEDAKSLKLGADFQDSLPMSYPEALLLLEKGADRLALAGEVSQTGKKTTDVFDKSLQYVKRFAKFVGRESVAEIRQIFPNLRPGQSIEDDTAFHSFEVAELLNLCPETAEEAKSWIPTLERFKDIELKSYLDDLNALRQRMQI</sequence>
<evidence type="ECO:0000256" key="3">
    <source>
        <dbReference type="ARBA" id="ARBA00025724"/>
    </source>
</evidence>
<gene>
    <name evidence="5" type="ORF">M427DRAFT_58417</name>
</gene>
<feature type="domain" description="RNA polymerase Rpb4/RPC9 core" evidence="4">
    <location>
        <begin position="35"/>
        <end position="165"/>
    </location>
</feature>
<dbReference type="InterPro" id="IPR006590">
    <property type="entry name" value="RNA_pol_Rpb4/RPC9_core"/>
</dbReference>
<dbReference type="EMBL" id="KQ965776">
    <property type="protein sequence ID" value="KXS13595.1"/>
    <property type="molecule type" value="Genomic_DNA"/>
</dbReference>
<evidence type="ECO:0000259" key="4">
    <source>
        <dbReference type="SMART" id="SM00657"/>
    </source>
</evidence>
<proteinExistence type="inferred from homology"/>
<evidence type="ECO:0000313" key="6">
    <source>
        <dbReference type="Proteomes" id="UP000070544"/>
    </source>
</evidence>
<dbReference type="Pfam" id="PF03874">
    <property type="entry name" value="RNA_pol_Rpb4"/>
    <property type="match status" value="1"/>
</dbReference>
<evidence type="ECO:0000313" key="5">
    <source>
        <dbReference type="EMBL" id="KXS13595.1"/>
    </source>
</evidence>
<dbReference type="GO" id="GO:0006352">
    <property type="term" value="P:DNA-templated transcription initiation"/>
    <property type="evidence" value="ECO:0007669"/>
    <property type="project" value="InterPro"/>
</dbReference>
<dbReference type="InterPro" id="IPR005574">
    <property type="entry name" value="Rpb4/RPC9"/>
</dbReference>
<dbReference type="GO" id="GO:0000166">
    <property type="term" value="F:nucleotide binding"/>
    <property type="evidence" value="ECO:0007669"/>
    <property type="project" value="InterPro"/>
</dbReference>
<name>A0A139AAV1_GONPJ</name>
<dbReference type="InterPro" id="IPR045222">
    <property type="entry name" value="Rpb4-like"/>
</dbReference>
<protein>
    <recommendedName>
        <fullName evidence="4">RNA polymerase Rpb4/RPC9 core domain-containing protein</fullName>
    </recommendedName>
</protein>
<dbReference type="STRING" id="1344416.A0A139AAV1"/>
<dbReference type="SUPFAM" id="SSF47819">
    <property type="entry name" value="HRDC-like"/>
    <property type="match status" value="1"/>
</dbReference>
<accession>A0A139AAV1</accession>
<dbReference type="OrthoDB" id="2186918at2759"/>
<keyword evidence="2" id="KW-0539">Nucleus</keyword>
<keyword evidence="6" id="KW-1185">Reference proteome</keyword>
<reference evidence="5 6" key="1">
    <citation type="journal article" date="2015" name="Genome Biol. Evol.">
        <title>Phylogenomic analyses indicate that early fungi evolved digesting cell walls of algal ancestors of land plants.</title>
        <authorList>
            <person name="Chang Y."/>
            <person name="Wang S."/>
            <person name="Sekimoto S."/>
            <person name="Aerts A.L."/>
            <person name="Choi C."/>
            <person name="Clum A."/>
            <person name="LaButti K.M."/>
            <person name="Lindquist E.A."/>
            <person name="Yee Ngan C."/>
            <person name="Ohm R.A."/>
            <person name="Salamov A.A."/>
            <person name="Grigoriev I.V."/>
            <person name="Spatafora J.W."/>
            <person name="Berbee M.L."/>
        </authorList>
    </citation>
    <scope>NUCLEOTIDE SEQUENCE [LARGE SCALE GENOMIC DNA]</scope>
    <source>
        <strain evidence="5 6">JEL478</strain>
    </source>
</reference>
<comment type="subcellular location">
    <subcellularLocation>
        <location evidence="1">Nucleus</location>
    </subcellularLocation>
</comment>
<dbReference type="Proteomes" id="UP000070544">
    <property type="component" value="Unassembled WGS sequence"/>
</dbReference>
<evidence type="ECO:0000256" key="1">
    <source>
        <dbReference type="ARBA" id="ARBA00004123"/>
    </source>
</evidence>
<dbReference type="InterPro" id="IPR038324">
    <property type="entry name" value="Rpb4/RPC9_sf"/>
</dbReference>
<dbReference type="GO" id="GO:0030880">
    <property type="term" value="C:RNA polymerase complex"/>
    <property type="evidence" value="ECO:0007669"/>
    <property type="project" value="InterPro"/>
</dbReference>
<dbReference type="Gene3D" id="1.20.1250.40">
    <property type="match status" value="1"/>
</dbReference>
<comment type="similarity">
    <text evidence="3">Belongs to the eukaryotic RPB4 RNA polymerase subunit family.</text>
</comment>